<feature type="chain" id="PRO_5011637326" evidence="1">
    <location>
        <begin position="21"/>
        <end position="108"/>
    </location>
</feature>
<dbReference type="Proteomes" id="UP000199648">
    <property type="component" value="Unassembled WGS sequence"/>
</dbReference>
<organism evidence="2 3">
    <name type="scientific">Thiohalomonas denitrificans</name>
    <dbReference type="NCBI Taxonomy" id="415747"/>
    <lineage>
        <taxon>Bacteria</taxon>
        <taxon>Pseudomonadati</taxon>
        <taxon>Pseudomonadota</taxon>
        <taxon>Gammaproteobacteria</taxon>
        <taxon>Thiohalomonadales</taxon>
        <taxon>Thiohalomonadaceae</taxon>
        <taxon>Thiohalomonas</taxon>
    </lineage>
</organism>
<accession>A0A1G5R208</accession>
<reference evidence="2 3" key="1">
    <citation type="submission" date="2016-10" db="EMBL/GenBank/DDBJ databases">
        <authorList>
            <person name="de Groot N.N."/>
        </authorList>
    </citation>
    <scope>NUCLEOTIDE SEQUENCE [LARGE SCALE GENOMIC DNA]</scope>
    <source>
        <strain evidence="2 3">HLD2</strain>
    </source>
</reference>
<evidence type="ECO:0000256" key="1">
    <source>
        <dbReference type="SAM" id="SignalP"/>
    </source>
</evidence>
<evidence type="ECO:0000313" key="3">
    <source>
        <dbReference type="Proteomes" id="UP000199648"/>
    </source>
</evidence>
<dbReference type="RefSeq" id="WP_092999202.1">
    <property type="nucleotide sequence ID" value="NZ_FMWD01000017.1"/>
</dbReference>
<protein>
    <submittedName>
        <fullName evidence="2">Uncharacterized protein</fullName>
    </submittedName>
</protein>
<dbReference type="AlphaFoldDB" id="A0A1G5R208"/>
<sequence>MNREKIFHVFSGFLVSAALAAGYVLGNSGTQAQIDTAFFLLHSEQDLGAVMNLKAMKALREGRQEEALRFMETWVSGQLRSEGVRPETLDKARDYQSEYCKGACLDVQ</sequence>
<name>A0A1G5R208_9GAMM</name>
<gene>
    <name evidence="2" type="ORF">SAMN03097708_03210</name>
</gene>
<dbReference type="EMBL" id="FMWD01000017">
    <property type="protein sequence ID" value="SCZ67840.1"/>
    <property type="molecule type" value="Genomic_DNA"/>
</dbReference>
<feature type="signal peptide" evidence="1">
    <location>
        <begin position="1"/>
        <end position="20"/>
    </location>
</feature>
<keyword evidence="3" id="KW-1185">Reference proteome</keyword>
<proteinExistence type="predicted"/>
<dbReference type="OrthoDB" id="9881233at2"/>
<keyword evidence="1" id="KW-0732">Signal</keyword>
<dbReference type="STRING" id="415747.SAMN03097708_03210"/>
<evidence type="ECO:0000313" key="2">
    <source>
        <dbReference type="EMBL" id="SCZ67840.1"/>
    </source>
</evidence>